<evidence type="ECO:0000313" key="2">
    <source>
        <dbReference type="Proteomes" id="UP000005268"/>
    </source>
</evidence>
<dbReference type="AlphaFoldDB" id="I3V185"/>
<name>I3V185_PSEPU</name>
<reference evidence="1 2" key="1">
    <citation type="journal article" date="2012" name="J. Bacteriol.">
        <title>Complete Genome Sequence of the Naphthalene-Degrading Pseudomonas putida Strain ND6.</title>
        <authorList>
            <person name="Li S."/>
            <person name="Zhao H."/>
            <person name="Li Y."/>
            <person name="Niu S."/>
            <person name="Cai B."/>
        </authorList>
    </citation>
    <scope>NUCLEOTIDE SEQUENCE [LARGE SCALE GENOMIC DNA]</scope>
    <source>
        <strain evidence="1 2">ND6</strain>
    </source>
</reference>
<gene>
    <name evidence="1" type="ORF">YSA_08746</name>
</gene>
<dbReference type="Proteomes" id="UP000005268">
    <property type="component" value="Chromosome"/>
</dbReference>
<evidence type="ECO:0000313" key="1">
    <source>
        <dbReference type="EMBL" id="AFK71506.1"/>
    </source>
</evidence>
<organism evidence="1 2">
    <name type="scientific">Pseudomonas putida ND6</name>
    <dbReference type="NCBI Taxonomy" id="231023"/>
    <lineage>
        <taxon>Bacteria</taxon>
        <taxon>Pseudomonadati</taxon>
        <taxon>Pseudomonadota</taxon>
        <taxon>Gammaproteobacteria</taxon>
        <taxon>Pseudomonadales</taxon>
        <taxon>Pseudomonadaceae</taxon>
        <taxon>Pseudomonas</taxon>
    </lineage>
</organism>
<sequence>MVRRVGASPWQRHERKVERLRAVMVDASVERQVLSCGNNPGFMAIHGLGRSAFSWDSPR</sequence>
<dbReference type="EMBL" id="CP003588">
    <property type="protein sequence ID" value="AFK71506.1"/>
    <property type="molecule type" value="Genomic_DNA"/>
</dbReference>
<proteinExistence type="predicted"/>
<dbReference type="KEGG" id="ppi:YSA_08746"/>
<protein>
    <submittedName>
        <fullName evidence="1">Uncharacterized protein</fullName>
    </submittedName>
</protein>
<accession>I3V185</accession>
<dbReference type="HOGENOM" id="CLU_2957213_0_0_6"/>